<protein>
    <submittedName>
        <fullName evidence="2">AAA family ATPase</fullName>
    </submittedName>
</protein>
<dbReference type="GO" id="GO:0016887">
    <property type="term" value="F:ATP hydrolysis activity"/>
    <property type="evidence" value="ECO:0007669"/>
    <property type="project" value="InterPro"/>
</dbReference>
<dbReference type="InterPro" id="IPR003959">
    <property type="entry name" value="ATPase_AAA_core"/>
</dbReference>
<dbReference type="PANTHER" id="PTHR43581">
    <property type="entry name" value="ATP/GTP PHOSPHATASE"/>
    <property type="match status" value="1"/>
</dbReference>
<dbReference type="InterPro" id="IPR027417">
    <property type="entry name" value="P-loop_NTPase"/>
</dbReference>
<dbReference type="InterPro" id="IPR051396">
    <property type="entry name" value="Bact_Antivir_Def_Nuclease"/>
</dbReference>
<dbReference type="Gene3D" id="3.40.50.300">
    <property type="entry name" value="P-loop containing nucleotide triphosphate hydrolases"/>
    <property type="match status" value="1"/>
</dbReference>
<dbReference type="RefSeq" id="WP_186687895.1">
    <property type="nucleotide sequence ID" value="NZ_CP077093.1"/>
</dbReference>
<evidence type="ECO:0000313" key="3">
    <source>
        <dbReference type="Proteomes" id="UP000634530"/>
    </source>
</evidence>
<gene>
    <name evidence="2" type="ORF">HU752_013960</name>
</gene>
<feature type="domain" description="ATPase AAA-type core" evidence="1">
    <location>
        <begin position="327"/>
        <end position="579"/>
    </location>
</feature>
<dbReference type="CDD" id="cd00267">
    <property type="entry name" value="ABC_ATPase"/>
    <property type="match status" value="1"/>
</dbReference>
<dbReference type="EMBL" id="CP077093">
    <property type="protein sequence ID" value="QXI30973.1"/>
    <property type="molecule type" value="Genomic_DNA"/>
</dbReference>
<dbReference type="Proteomes" id="UP000634530">
    <property type="component" value="Chromosome"/>
</dbReference>
<dbReference type="AlphaFoldDB" id="A0A9E6TTR5"/>
<dbReference type="KEGG" id="pvw:HU752_013960"/>
<evidence type="ECO:0000313" key="2">
    <source>
        <dbReference type="EMBL" id="QXI30973.1"/>
    </source>
</evidence>
<keyword evidence="3" id="KW-1185">Reference proteome</keyword>
<dbReference type="SUPFAM" id="SSF52540">
    <property type="entry name" value="P-loop containing nucleoside triphosphate hydrolases"/>
    <property type="match status" value="1"/>
</dbReference>
<reference evidence="2 3" key="2">
    <citation type="journal article" date="2021" name="Microorganisms">
        <title>The Ever-Expanding Pseudomonas Genus: Description of 43 New Species and Partition of the Pseudomonas putida Group.</title>
        <authorList>
            <person name="Girard L."/>
            <person name="Lood C."/>
            <person name="Hofte M."/>
            <person name="Vandamme P."/>
            <person name="Rokni-Zadeh H."/>
            <person name="van Noort V."/>
            <person name="Lavigne R."/>
            <person name="De Mot R."/>
        </authorList>
    </citation>
    <scope>NUCLEOTIDE SEQUENCE [LARGE SCALE GENOMIC DNA]</scope>
    <source>
        <strain evidence="2 3">RW8P3</strain>
    </source>
</reference>
<sequence>MQLKEFFAEDKRVRAQTRPSYLRVELRDASLFRGLDRLFHGKCAFCESLMGVTQETSVYRFRPGSNASPAQNDENDHLYYAWLVNAWENLYPICRGCLPERRNHFPVEGARAPIPHELQFSAYAEDPEGLWRDHPPREMSLLLDPCGDWLPHSHFEIHPSTGTLATFSDAGLETIRHFNLNRPELKQRRAQKLGEYMDALEFLVQSAERKPADIEALFDFSSMEFGGLCHLLCLQLEPLLKGSFGDGRSLNPQRFASVFVGLGRQARGLAVTPAQALDAERQAPWAEQEPPLPRLQSIELENFKGIERLCLSLPAQSTGFQQPALLILGDNAAGKSSILEATALALCSSTARGRLRLDPRKLPLDPRLMGVARTMASKRAQVVLTFDDSTRRTLTISGRSYQSQGQDERPPVFAYGAFRQYLNRTRDFGEARWIVNLFKSDVLLPNPEKWLLGLEQHDFDQVVRALREVLSIESVFKVIERDEAGRSRRCHIVTATGRTPLSHASSGYRSMLAMVCDIIRGLMDRTLNPSFEDLESARAVVLIDEVEAHLHPRWKIQIMRALRAALPEVTFIATTHDPLCLRGMQDGEVVVMQRVPSGQRADTQLPVMVEQVVRLPNVSQLTVEQLLTSDFFSLTSTDQPDTERELAHFADLLSARERGEPLTAAQQEAWRSLERDIADALPVGSTEVQRLVQEAVVDYLKGRRRTSAEQLTHLRSDAKQRILGILEGL</sequence>
<accession>A0A9E6TTR5</accession>
<dbReference type="GO" id="GO:0006302">
    <property type="term" value="P:double-strand break repair"/>
    <property type="evidence" value="ECO:0007669"/>
    <property type="project" value="InterPro"/>
</dbReference>
<reference evidence="2 3" key="1">
    <citation type="journal article" date="2020" name="Microorganisms">
        <title>Reliable Identification of Environmental Pseudomonas Isolates Using the rpoD Gene.</title>
        <authorList>
            <consortium name="The Broad Institute Genome Sequencing Platform"/>
            <person name="Girard L."/>
            <person name="Lood C."/>
            <person name="Rokni-Zadeh H."/>
            <person name="van Noort V."/>
            <person name="Lavigne R."/>
            <person name="De Mot R."/>
        </authorList>
    </citation>
    <scope>NUCLEOTIDE SEQUENCE [LARGE SCALE GENOMIC DNA]</scope>
    <source>
        <strain evidence="2 3">RW8P3</strain>
    </source>
</reference>
<dbReference type="PANTHER" id="PTHR43581:SF2">
    <property type="entry name" value="EXCINUCLEASE ATPASE SUBUNIT"/>
    <property type="match status" value="1"/>
</dbReference>
<dbReference type="Pfam" id="PF13304">
    <property type="entry name" value="AAA_21"/>
    <property type="match status" value="1"/>
</dbReference>
<evidence type="ECO:0000259" key="1">
    <source>
        <dbReference type="Pfam" id="PF13304"/>
    </source>
</evidence>
<proteinExistence type="predicted"/>
<dbReference type="GO" id="GO:0005524">
    <property type="term" value="F:ATP binding"/>
    <property type="evidence" value="ECO:0007669"/>
    <property type="project" value="InterPro"/>
</dbReference>
<name>A0A9E6TTR5_9PSED</name>
<organism evidence="2 3">
    <name type="scientific">Pseudomonas vanderleydeniana</name>
    <dbReference type="NCBI Taxonomy" id="2745495"/>
    <lineage>
        <taxon>Bacteria</taxon>
        <taxon>Pseudomonadati</taxon>
        <taxon>Pseudomonadota</taxon>
        <taxon>Gammaproteobacteria</taxon>
        <taxon>Pseudomonadales</taxon>
        <taxon>Pseudomonadaceae</taxon>
        <taxon>Pseudomonas</taxon>
    </lineage>
</organism>